<reference evidence="1 2" key="1">
    <citation type="submission" date="2021-08" db="EMBL/GenBank/DDBJ databases">
        <authorList>
            <person name="Zhang D."/>
            <person name="Zhang A."/>
            <person name="Wang L."/>
        </authorList>
    </citation>
    <scope>NUCLEOTIDE SEQUENCE [LARGE SCALE GENOMIC DNA]</scope>
    <source>
        <strain evidence="1 2">WL0086</strain>
    </source>
</reference>
<evidence type="ECO:0000313" key="2">
    <source>
        <dbReference type="Proteomes" id="UP000738431"/>
    </source>
</evidence>
<organism evidence="1 2">
    <name type="scientific">Actomonas aquatica</name>
    <dbReference type="NCBI Taxonomy" id="2866162"/>
    <lineage>
        <taxon>Bacteria</taxon>
        <taxon>Pseudomonadati</taxon>
        <taxon>Verrucomicrobiota</taxon>
        <taxon>Opitutia</taxon>
        <taxon>Opitutales</taxon>
        <taxon>Opitutaceae</taxon>
        <taxon>Actomonas</taxon>
    </lineage>
</organism>
<accession>A0ABZ1CEA1</accession>
<evidence type="ECO:0000313" key="1">
    <source>
        <dbReference type="EMBL" id="WRQ90012.1"/>
    </source>
</evidence>
<name>A0ABZ1CEA1_9BACT</name>
<protein>
    <submittedName>
        <fullName evidence="1">Uncharacterized protein</fullName>
    </submittedName>
</protein>
<dbReference type="RefSeq" id="WP_221032063.1">
    <property type="nucleotide sequence ID" value="NZ_CP139781.1"/>
</dbReference>
<dbReference type="EMBL" id="CP139781">
    <property type="protein sequence ID" value="WRQ90012.1"/>
    <property type="molecule type" value="Genomic_DNA"/>
</dbReference>
<sequence>MLARPNRAAFAASVLTKLKQWLFPPSDDTLDALTTLLTAARDDRSLRAQVLMLVRLPDGQREAIVNSAVEEMRLKGEPADIRAAFALLGPADGAQRAADFLGGTFARPNGQPEKAS</sequence>
<proteinExistence type="predicted"/>
<dbReference type="Proteomes" id="UP000738431">
    <property type="component" value="Chromosome"/>
</dbReference>
<reference evidence="1 2" key="2">
    <citation type="submission" date="2023-12" db="EMBL/GenBank/DDBJ databases">
        <title>Description of an unclassified Opitutus bacterium of Verrucomicrobiota.</title>
        <authorList>
            <person name="Zhang D.-F."/>
        </authorList>
    </citation>
    <scope>NUCLEOTIDE SEQUENCE [LARGE SCALE GENOMIC DNA]</scope>
    <source>
        <strain evidence="1 2">WL0086</strain>
    </source>
</reference>
<keyword evidence="2" id="KW-1185">Reference proteome</keyword>
<gene>
    <name evidence="1" type="ORF">K1X11_011390</name>
</gene>